<name>A0A803NL03_CANSA</name>
<reference evidence="2" key="2">
    <citation type="submission" date="2021-03" db="UniProtKB">
        <authorList>
            <consortium name="EnsemblPlants"/>
        </authorList>
    </citation>
    <scope>IDENTIFICATION</scope>
</reference>
<evidence type="ECO:0000256" key="1">
    <source>
        <dbReference type="SAM" id="MobiDB-lite"/>
    </source>
</evidence>
<feature type="region of interest" description="Disordered" evidence="1">
    <location>
        <begin position="38"/>
        <end position="132"/>
    </location>
</feature>
<feature type="compositionally biased region" description="Polar residues" evidence="1">
    <location>
        <begin position="99"/>
        <end position="112"/>
    </location>
</feature>
<protein>
    <submittedName>
        <fullName evidence="2">Uncharacterized protein</fullName>
    </submittedName>
</protein>
<keyword evidence="3" id="KW-1185">Reference proteome</keyword>
<reference evidence="2" key="1">
    <citation type="submission" date="2018-11" db="EMBL/GenBank/DDBJ databases">
        <authorList>
            <person name="Grassa J C."/>
        </authorList>
    </citation>
    <scope>NUCLEOTIDE SEQUENCE [LARGE SCALE GENOMIC DNA]</scope>
</reference>
<dbReference type="EnsemblPlants" id="evm.model.01.2392">
    <property type="protein sequence ID" value="cds.evm.model.01.2392"/>
    <property type="gene ID" value="evm.TU.01.2392"/>
</dbReference>
<organism evidence="2 3">
    <name type="scientific">Cannabis sativa</name>
    <name type="common">Hemp</name>
    <name type="synonym">Marijuana</name>
    <dbReference type="NCBI Taxonomy" id="3483"/>
    <lineage>
        <taxon>Eukaryota</taxon>
        <taxon>Viridiplantae</taxon>
        <taxon>Streptophyta</taxon>
        <taxon>Embryophyta</taxon>
        <taxon>Tracheophyta</taxon>
        <taxon>Spermatophyta</taxon>
        <taxon>Magnoliopsida</taxon>
        <taxon>eudicotyledons</taxon>
        <taxon>Gunneridae</taxon>
        <taxon>Pentapetalae</taxon>
        <taxon>rosids</taxon>
        <taxon>fabids</taxon>
        <taxon>Rosales</taxon>
        <taxon>Cannabaceae</taxon>
        <taxon>Cannabis</taxon>
    </lineage>
</organism>
<feature type="region of interest" description="Disordered" evidence="1">
    <location>
        <begin position="1"/>
        <end position="25"/>
    </location>
</feature>
<evidence type="ECO:0000313" key="2">
    <source>
        <dbReference type="EnsemblPlants" id="cds.evm.model.01.2392"/>
    </source>
</evidence>
<feature type="compositionally biased region" description="Basic and acidic residues" evidence="1">
    <location>
        <begin position="116"/>
        <end position="132"/>
    </location>
</feature>
<proteinExistence type="predicted"/>
<dbReference type="AlphaFoldDB" id="A0A803NL03"/>
<dbReference type="EMBL" id="UZAU01000073">
    <property type="status" value="NOT_ANNOTATED_CDS"/>
    <property type="molecule type" value="Genomic_DNA"/>
</dbReference>
<feature type="compositionally biased region" description="Basic and acidic residues" evidence="1">
    <location>
        <begin position="1"/>
        <end position="20"/>
    </location>
</feature>
<sequence>MHEDDPKDKAADDNIGEKNQLDNSDIVLIFARQLQLGESTRKGNHDSGHGDQTNSRGRVTQENKTDVRFQKPESQMDKDPFRDSNNRDEDVDEVHQVSDDSSGSLSMNNLQRRLNAKKERAKAEKARPRGRI</sequence>
<evidence type="ECO:0000313" key="3">
    <source>
        <dbReference type="Proteomes" id="UP000596661"/>
    </source>
</evidence>
<dbReference type="Gramene" id="evm.model.01.2392">
    <property type="protein sequence ID" value="cds.evm.model.01.2392"/>
    <property type="gene ID" value="evm.TU.01.2392"/>
</dbReference>
<feature type="compositionally biased region" description="Basic and acidic residues" evidence="1">
    <location>
        <begin position="39"/>
        <end position="49"/>
    </location>
</feature>
<feature type="compositionally biased region" description="Basic and acidic residues" evidence="1">
    <location>
        <begin position="59"/>
        <end position="98"/>
    </location>
</feature>
<dbReference type="Proteomes" id="UP000596661">
    <property type="component" value="Chromosome 1"/>
</dbReference>
<accession>A0A803NL03</accession>